<keyword evidence="1" id="KW-0472">Membrane</keyword>
<keyword evidence="1" id="KW-0812">Transmembrane</keyword>
<evidence type="ECO:0008006" key="4">
    <source>
        <dbReference type="Google" id="ProtNLM"/>
    </source>
</evidence>
<evidence type="ECO:0000313" key="3">
    <source>
        <dbReference type="Proteomes" id="UP000190852"/>
    </source>
</evidence>
<evidence type="ECO:0000313" key="2">
    <source>
        <dbReference type="EMBL" id="SKB35493.1"/>
    </source>
</evidence>
<sequence>MNRKRYWENFDLPNDEFTLIQISSVRLLESGVLRCRSRLSELRNALNVEKSSLRKTNWGVAFALLLIFIGAFISFMLYIQDEAFSIPGILLILSALLVLYISDKFLSSRPASLLLEDVVLEKFNLLKEMQEIVTNINALWPYELTPLESVDINYLYSLPSDLPQFLKEADRLISDFENEARVAIDKKYCQCKKTLYVYN</sequence>
<feature type="transmembrane region" description="Helical" evidence="1">
    <location>
        <begin position="84"/>
        <end position="102"/>
    </location>
</feature>
<dbReference type="EMBL" id="FUYQ01000004">
    <property type="protein sequence ID" value="SKB35493.1"/>
    <property type="molecule type" value="Genomic_DNA"/>
</dbReference>
<dbReference type="RefSeq" id="WP_079682436.1">
    <property type="nucleotide sequence ID" value="NZ_FUYQ01000004.1"/>
</dbReference>
<gene>
    <name evidence="2" type="ORF">SAMN05660349_00725</name>
</gene>
<dbReference type="Proteomes" id="UP000190852">
    <property type="component" value="Unassembled WGS sequence"/>
</dbReference>
<protein>
    <recommendedName>
        <fullName evidence="4">SMODS and SLOG-associating 2TM effector domain-containing protein</fullName>
    </recommendedName>
</protein>
<proteinExistence type="predicted"/>
<evidence type="ECO:0000256" key="1">
    <source>
        <dbReference type="SAM" id="Phobius"/>
    </source>
</evidence>
<keyword evidence="1" id="KW-1133">Transmembrane helix</keyword>
<reference evidence="3" key="1">
    <citation type="submission" date="2017-02" db="EMBL/GenBank/DDBJ databases">
        <authorList>
            <person name="Varghese N."/>
            <person name="Submissions S."/>
        </authorList>
    </citation>
    <scope>NUCLEOTIDE SEQUENCE [LARGE SCALE GENOMIC DNA]</scope>
    <source>
        <strain evidence="3">DSM 24967</strain>
    </source>
</reference>
<accession>A0A1T5ALM0</accession>
<keyword evidence="3" id="KW-1185">Reference proteome</keyword>
<feature type="transmembrane region" description="Helical" evidence="1">
    <location>
        <begin position="58"/>
        <end position="78"/>
    </location>
</feature>
<dbReference type="AlphaFoldDB" id="A0A1T5ALM0"/>
<organism evidence="2 3">
    <name type="scientific">Parabacteroides chartae</name>
    <dbReference type="NCBI Taxonomy" id="1037355"/>
    <lineage>
        <taxon>Bacteria</taxon>
        <taxon>Pseudomonadati</taxon>
        <taxon>Bacteroidota</taxon>
        <taxon>Bacteroidia</taxon>
        <taxon>Bacteroidales</taxon>
        <taxon>Tannerellaceae</taxon>
        <taxon>Parabacteroides</taxon>
    </lineage>
</organism>
<name>A0A1T5ALM0_9BACT</name>